<dbReference type="InterPro" id="IPR051616">
    <property type="entry name" value="Cul2-RING_E3_ligase_SR"/>
</dbReference>
<dbReference type="PROSITE" id="PS50088">
    <property type="entry name" value="ANK_REPEAT"/>
    <property type="match status" value="3"/>
</dbReference>
<dbReference type="SMART" id="SM00248">
    <property type="entry name" value="ANK"/>
    <property type="match status" value="6"/>
</dbReference>
<sequence length="690" mass="74476">MLVSPQTSAVPSSHHLATIRPLVDSLYDSTRQSTALINQTHNELGLLLAVLSATEARSSLLYADRSPPALDRKLESCHAILLDIEKLQNRPAEIGLQGRITEIRGRISSLVFELNVLNADMMICSQNEVNQLLGAFLDDVREGKRESSVITDALDDDASPAPGKGQAWVNLQQELLDVGIAPDLSFQDHDFIISTLRREVEEKELLKNIKPKPAQGIVEPPAIIVSSPESPVETEIKRESSKPPPSEIVEPPTNIVSSSGSSVANQAKRESFPSLPPRPQDPGLSALSEKEVVVTRAFPTNVSPNEISPPLPPRPRDSGLSALSDKEVTFTKYSPNPAPTHLQKASDTEKQVLPTDNYPIPVATEAFFNTAGDSDKQALPRDNYPIPVSTEYFAASNFNRHVASRESISMHTATNSSSRGSSYGDGNSNSNPSLSSSARVPGKKPSIMHKMKYRLTNSKESFISSIQLNKIDSVKKALDKGANADTMNQEEQTALMVACSYGHEEMVKILLNYGANANKSSDKGETALGVAAGRGKESIVRTLLAHGASVNSHGRAKPGLSEAAAFGYENIVQLMLDYGADPNAMRGFGLTALSQAASNGHVNVCRLLLDNGALVDHPRSIIHKSPLARAVESGKADVVGLLMEQRADPLRKDVGGKTIISLAVSTGRAGIVEIFRRYGYLCERATVQYY</sequence>
<dbReference type="EMBL" id="JAPZBU010000005">
    <property type="protein sequence ID" value="KAJ5403691.1"/>
    <property type="molecule type" value="Genomic_DNA"/>
</dbReference>
<gene>
    <name evidence="3" type="ORF">N7509_003562</name>
</gene>
<proteinExistence type="predicted"/>
<protein>
    <recommendedName>
        <fullName evidence="5">Fungal N-terminal domain-containing protein</fullName>
    </recommendedName>
</protein>
<dbReference type="Pfam" id="PF12796">
    <property type="entry name" value="Ank_2"/>
    <property type="match status" value="2"/>
</dbReference>
<reference evidence="3" key="1">
    <citation type="submission" date="2022-12" db="EMBL/GenBank/DDBJ databases">
        <authorList>
            <person name="Petersen C."/>
        </authorList>
    </citation>
    <scope>NUCLEOTIDE SEQUENCE</scope>
    <source>
        <strain evidence="3">IBT 29677</strain>
    </source>
</reference>
<dbReference type="RefSeq" id="XP_056490933.1">
    <property type="nucleotide sequence ID" value="XM_056628199.1"/>
</dbReference>
<evidence type="ECO:0000313" key="3">
    <source>
        <dbReference type="EMBL" id="KAJ5403691.1"/>
    </source>
</evidence>
<feature type="repeat" description="ANK" evidence="1">
    <location>
        <begin position="490"/>
        <end position="522"/>
    </location>
</feature>
<accession>A0A9X0BBG7</accession>
<dbReference type="SUPFAM" id="SSF48403">
    <property type="entry name" value="Ankyrin repeat"/>
    <property type="match status" value="1"/>
</dbReference>
<feature type="compositionally biased region" description="Low complexity" evidence="2">
    <location>
        <begin position="415"/>
        <end position="437"/>
    </location>
</feature>
<feature type="repeat" description="ANK" evidence="1">
    <location>
        <begin position="588"/>
        <end position="620"/>
    </location>
</feature>
<evidence type="ECO:0000256" key="1">
    <source>
        <dbReference type="PROSITE-ProRule" id="PRU00023"/>
    </source>
</evidence>
<dbReference type="PRINTS" id="PR01415">
    <property type="entry name" value="ANKYRIN"/>
</dbReference>
<dbReference type="Gene3D" id="1.25.40.20">
    <property type="entry name" value="Ankyrin repeat-containing domain"/>
    <property type="match status" value="2"/>
</dbReference>
<dbReference type="PROSITE" id="PS50297">
    <property type="entry name" value="ANK_REP_REGION"/>
    <property type="match status" value="3"/>
</dbReference>
<dbReference type="PANTHER" id="PTHR46224:SF64">
    <property type="entry name" value="IQ MOTIF AND ANKYRIN REPEAT DOMAIN-CONTAINING PROTEIN 1"/>
    <property type="match status" value="1"/>
</dbReference>
<feature type="region of interest" description="Disordered" evidence="2">
    <location>
        <begin position="409"/>
        <end position="446"/>
    </location>
</feature>
<reference evidence="3" key="2">
    <citation type="journal article" date="2023" name="IMA Fungus">
        <title>Comparative genomic study of the Penicillium genus elucidates a diverse pangenome and 15 lateral gene transfer events.</title>
        <authorList>
            <person name="Petersen C."/>
            <person name="Sorensen T."/>
            <person name="Nielsen M.R."/>
            <person name="Sondergaard T.E."/>
            <person name="Sorensen J.L."/>
            <person name="Fitzpatrick D.A."/>
            <person name="Frisvad J.C."/>
            <person name="Nielsen K.L."/>
        </authorList>
    </citation>
    <scope>NUCLEOTIDE SEQUENCE</scope>
    <source>
        <strain evidence="3">IBT 29677</strain>
    </source>
</reference>
<organism evidence="3 4">
    <name type="scientific">Penicillium cosmopolitanum</name>
    <dbReference type="NCBI Taxonomy" id="1131564"/>
    <lineage>
        <taxon>Eukaryota</taxon>
        <taxon>Fungi</taxon>
        <taxon>Dikarya</taxon>
        <taxon>Ascomycota</taxon>
        <taxon>Pezizomycotina</taxon>
        <taxon>Eurotiomycetes</taxon>
        <taxon>Eurotiomycetidae</taxon>
        <taxon>Eurotiales</taxon>
        <taxon>Aspergillaceae</taxon>
        <taxon>Penicillium</taxon>
    </lineage>
</organism>
<evidence type="ECO:0000256" key="2">
    <source>
        <dbReference type="SAM" id="MobiDB-lite"/>
    </source>
</evidence>
<dbReference type="AlphaFoldDB" id="A0A9X0BBG7"/>
<keyword evidence="1" id="KW-0040">ANK repeat</keyword>
<dbReference type="InterPro" id="IPR002110">
    <property type="entry name" value="Ankyrin_rpt"/>
</dbReference>
<name>A0A9X0BBG7_9EURO</name>
<dbReference type="InterPro" id="IPR036770">
    <property type="entry name" value="Ankyrin_rpt-contain_sf"/>
</dbReference>
<evidence type="ECO:0000313" key="4">
    <source>
        <dbReference type="Proteomes" id="UP001147747"/>
    </source>
</evidence>
<comment type="caution">
    <text evidence="3">The sequence shown here is derived from an EMBL/GenBank/DDBJ whole genome shotgun (WGS) entry which is preliminary data.</text>
</comment>
<dbReference type="PANTHER" id="PTHR46224">
    <property type="entry name" value="ANKYRIN REPEAT FAMILY PROTEIN"/>
    <property type="match status" value="1"/>
</dbReference>
<feature type="compositionally biased region" description="Polar residues" evidence="2">
    <location>
        <begin position="254"/>
        <end position="265"/>
    </location>
</feature>
<dbReference type="GeneID" id="81367179"/>
<dbReference type="Proteomes" id="UP001147747">
    <property type="component" value="Unassembled WGS sequence"/>
</dbReference>
<feature type="repeat" description="ANK" evidence="1">
    <location>
        <begin position="523"/>
        <end position="555"/>
    </location>
</feature>
<keyword evidence="4" id="KW-1185">Reference proteome</keyword>
<dbReference type="OrthoDB" id="20872at2759"/>
<evidence type="ECO:0008006" key="5">
    <source>
        <dbReference type="Google" id="ProtNLM"/>
    </source>
</evidence>
<feature type="region of interest" description="Disordered" evidence="2">
    <location>
        <begin position="220"/>
        <end position="289"/>
    </location>
</feature>